<dbReference type="InterPro" id="IPR044808">
    <property type="entry name" value="ERF_plant"/>
</dbReference>
<dbReference type="GO" id="GO:0003677">
    <property type="term" value="F:DNA binding"/>
    <property type="evidence" value="ECO:0007669"/>
    <property type="project" value="UniProtKB-KW"/>
</dbReference>
<dbReference type="PRINTS" id="PR00367">
    <property type="entry name" value="ETHRSPELEMNT"/>
</dbReference>
<protein>
    <recommendedName>
        <fullName evidence="7">AP2/ERF domain-containing protein</fullName>
    </recommendedName>
</protein>
<keyword evidence="2" id="KW-0805">Transcription regulation</keyword>
<keyword evidence="5" id="KW-0539">Nucleus</keyword>
<evidence type="ECO:0000256" key="6">
    <source>
        <dbReference type="SAM" id="MobiDB-lite"/>
    </source>
</evidence>
<dbReference type="AlphaFoldDB" id="A0AAQ3Q842"/>
<evidence type="ECO:0000259" key="7">
    <source>
        <dbReference type="PROSITE" id="PS51032"/>
    </source>
</evidence>
<organism evidence="8 9">
    <name type="scientific">Canna indica</name>
    <name type="common">Indian-shot</name>
    <dbReference type="NCBI Taxonomy" id="4628"/>
    <lineage>
        <taxon>Eukaryota</taxon>
        <taxon>Viridiplantae</taxon>
        <taxon>Streptophyta</taxon>
        <taxon>Embryophyta</taxon>
        <taxon>Tracheophyta</taxon>
        <taxon>Spermatophyta</taxon>
        <taxon>Magnoliopsida</taxon>
        <taxon>Liliopsida</taxon>
        <taxon>Zingiberales</taxon>
        <taxon>Cannaceae</taxon>
        <taxon>Canna</taxon>
    </lineage>
</organism>
<evidence type="ECO:0000256" key="2">
    <source>
        <dbReference type="ARBA" id="ARBA00023015"/>
    </source>
</evidence>
<keyword evidence="4" id="KW-0804">Transcription</keyword>
<reference evidence="8 9" key="1">
    <citation type="submission" date="2023-10" db="EMBL/GenBank/DDBJ databases">
        <title>Chromosome-scale genome assembly provides insights into flower coloration mechanisms of Canna indica.</title>
        <authorList>
            <person name="Li C."/>
        </authorList>
    </citation>
    <scope>NUCLEOTIDE SEQUENCE [LARGE SCALE GENOMIC DNA]</scope>
    <source>
        <tissue evidence="8">Flower</tissue>
    </source>
</reference>
<evidence type="ECO:0000256" key="1">
    <source>
        <dbReference type="ARBA" id="ARBA00004123"/>
    </source>
</evidence>
<dbReference type="Pfam" id="PF00847">
    <property type="entry name" value="AP2"/>
    <property type="match status" value="1"/>
</dbReference>
<gene>
    <name evidence="8" type="ORF">Cni_G11380</name>
</gene>
<dbReference type="GO" id="GO:0003700">
    <property type="term" value="F:DNA-binding transcription factor activity"/>
    <property type="evidence" value="ECO:0007669"/>
    <property type="project" value="InterPro"/>
</dbReference>
<dbReference type="Proteomes" id="UP001327560">
    <property type="component" value="Chromosome 3"/>
</dbReference>
<feature type="region of interest" description="Disordered" evidence="6">
    <location>
        <begin position="298"/>
        <end position="317"/>
    </location>
</feature>
<feature type="region of interest" description="Disordered" evidence="6">
    <location>
        <begin position="227"/>
        <end position="264"/>
    </location>
</feature>
<dbReference type="PANTHER" id="PTHR31190">
    <property type="entry name" value="DNA-BINDING DOMAIN"/>
    <property type="match status" value="1"/>
</dbReference>
<dbReference type="GO" id="GO:0009873">
    <property type="term" value="P:ethylene-activated signaling pathway"/>
    <property type="evidence" value="ECO:0007669"/>
    <property type="project" value="InterPro"/>
</dbReference>
<evidence type="ECO:0000256" key="4">
    <source>
        <dbReference type="ARBA" id="ARBA00023163"/>
    </source>
</evidence>
<evidence type="ECO:0000313" key="9">
    <source>
        <dbReference type="Proteomes" id="UP001327560"/>
    </source>
</evidence>
<sequence length="435" mass="48755">MCGGAIISDFIAPAAASRRVTVEYLWPDVEKERRLIGKHQCVEVEDDDDDDDDFEADFQEFNDDTEDDFDVSEVVQDDFDDLHFGFGWKAPLSGGMEDLSPKRWDLVVVCSVWFTVVVPKMRTLARKDVTFAFAKHHRVFYCRNSMVFALPAGWGSIESAAAKSAKRKRKNQFRGIRRRPWGKWAAEIRDPHKGVRVWLGTFDSAEDAARAYDAEARRIRGKKAKVNFPTAAASSSSRKRSLKPTAPTMPNQAVSKTPDFKKTSREQESEFYYQSFTEDRRTTNVDYLNPLVTVNPSPPVPVGGAGAAKDFHSEEGSNSLGNADFSWELDHKTQEITSILAHPTGPDHLYADDGPPKKLESSISGEAMPVVESAAIELFGDIYGYEQFMKFLPSPYFEGSLDPSIDNLFGGELVQDAVDLWSFDDLPVERSLHSI</sequence>
<accession>A0AAQ3Q842</accession>
<dbReference type="CDD" id="cd00018">
    <property type="entry name" value="AP2"/>
    <property type="match status" value="1"/>
</dbReference>
<dbReference type="SUPFAM" id="SSF54171">
    <property type="entry name" value="DNA-binding domain"/>
    <property type="match status" value="1"/>
</dbReference>
<dbReference type="InterPro" id="IPR036955">
    <property type="entry name" value="AP2/ERF_dom_sf"/>
</dbReference>
<dbReference type="SMART" id="SM00380">
    <property type="entry name" value="AP2"/>
    <property type="match status" value="1"/>
</dbReference>
<dbReference type="InterPro" id="IPR016177">
    <property type="entry name" value="DNA-bd_dom_sf"/>
</dbReference>
<evidence type="ECO:0000313" key="8">
    <source>
        <dbReference type="EMBL" id="WOL02661.1"/>
    </source>
</evidence>
<evidence type="ECO:0000256" key="3">
    <source>
        <dbReference type="ARBA" id="ARBA00023125"/>
    </source>
</evidence>
<dbReference type="Gene3D" id="3.30.730.10">
    <property type="entry name" value="AP2/ERF domain"/>
    <property type="match status" value="1"/>
</dbReference>
<comment type="subcellular location">
    <subcellularLocation>
        <location evidence="1">Nucleus</location>
    </subcellularLocation>
</comment>
<feature type="domain" description="AP2/ERF" evidence="7">
    <location>
        <begin position="172"/>
        <end position="229"/>
    </location>
</feature>
<dbReference type="GO" id="GO:0005634">
    <property type="term" value="C:nucleus"/>
    <property type="evidence" value="ECO:0007669"/>
    <property type="project" value="UniProtKB-SubCell"/>
</dbReference>
<dbReference type="PANTHER" id="PTHR31190:SF44">
    <property type="entry name" value="ETHYLENE-RESPONSIVE TRANSCRIPTION FACTOR 1"/>
    <property type="match status" value="1"/>
</dbReference>
<dbReference type="InterPro" id="IPR001471">
    <property type="entry name" value="AP2/ERF_dom"/>
</dbReference>
<dbReference type="EMBL" id="CP136892">
    <property type="protein sequence ID" value="WOL02661.1"/>
    <property type="molecule type" value="Genomic_DNA"/>
</dbReference>
<name>A0AAQ3Q842_9LILI</name>
<keyword evidence="9" id="KW-1185">Reference proteome</keyword>
<dbReference type="FunFam" id="3.30.730.10:FF:000001">
    <property type="entry name" value="Ethylene-responsive transcription factor 2"/>
    <property type="match status" value="1"/>
</dbReference>
<evidence type="ECO:0000256" key="5">
    <source>
        <dbReference type="ARBA" id="ARBA00023242"/>
    </source>
</evidence>
<proteinExistence type="predicted"/>
<keyword evidence="3" id="KW-0238">DNA-binding</keyword>
<dbReference type="PROSITE" id="PS51032">
    <property type="entry name" value="AP2_ERF"/>
    <property type="match status" value="1"/>
</dbReference>